<organism evidence="7 8">
    <name type="scientific">Morchella conica CCBAS932</name>
    <dbReference type="NCBI Taxonomy" id="1392247"/>
    <lineage>
        <taxon>Eukaryota</taxon>
        <taxon>Fungi</taxon>
        <taxon>Dikarya</taxon>
        <taxon>Ascomycota</taxon>
        <taxon>Pezizomycotina</taxon>
        <taxon>Pezizomycetes</taxon>
        <taxon>Pezizales</taxon>
        <taxon>Morchellaceae</taxon>
        <taxon>Morchella</taxon>
    </lineage>
</organism>
<feature type="non-terminal residue" evidence="7">
    <location>
        <position position="234"/>
    </location>
</feature>
<gene>
    <name evidence="7" type="ORF">P167DRAFT_461606</name>
</gene>
<sequence length="234" mass="24226">IDPRVLSDLTIGLSDGLTVPFALTAGLSAFNDTTVVLYGGLAELIAGSISMGLGGWLAGRGEAAFHTNTLAATRTLVRTNPDAVRPLLTGVFRPYGVAEGALEGVVEGLLAGEEEALVRFVMQFHYNLPAVEKEEVGGRTPVSSAATIAAGYFFGGFVPLVPYVFVGRGDVLVGLRWSVIVMVVCLFVFGGGKTVLVDAAEEGKKKNWGSIVRGGVEMVLVGGVAAAAAMGIVR</sequence>
<dbReference type="EMBL" id="ML119140">
    <property type="protein sequence ID" value="RPB10776.1"/>
    <property type="molecule type" value="Genomic_DNA"/>
</dbReference>
<evidence type="ECO:0000256" key="2">
    <source>
        <dbReference type="ARBA" id="ARBA00007049"/>
    </source>
</evidence>
<protein>
    <submittedName>
        <fullName evidence="7">DUF125-domain-containing protein</fullName>
    </submittedName>
</protein>
<evidence type="ECO:0000256" key="1">
    <source>
        <dbReference type="ARBA" id="ARBA00004127"/>
    </source>
</evidence>
<keyword evidence="5 6" id="KW-0472">Membrane</keyword>
<keyword evidence="3 6" id="KW-0812">Transmembrane</keyword>
<dbReference type="GO" id="GO:0012505">
    <property type="term" value="C:endomembrane system"/>
    <property type="evidence" value="ECO:0007669"/>
    <property type="project" value="UniProtKB-SubCell"/>
</dbReference>
<feature type="transmembrane region" description="Helical" evidence="6">
    <location>
        <begin position="211"/>
        <end position="233"/>
    </location>
</feature>
<evidence type="ECO:0000256" key="6">
    <source>
        <dbReference type="SAM" id="Phobius"/>
    </source>
</evidence>
<accession>A0A3N4KJM9</accession>
<evidence type="ECO:0000256" key="4">
    <source>
        <dbReference type="ARBA" id="ARBA00022989"/>
    </source>
</evidence>
<reference evidence="7 8" key="1">
    <citation type="journal article" date="2018" name="Nat. Ecol. Evol.">
        <title>Pezizomycetes genomes reveal the molecular basis of ectomycorrhizal truffle lifestyle.</title>
        <authorList>
            <person name="Murat C."/>
            <person name="Payen T."/>
            <person name="Noel B."/>
            <person name="Kuo A."/>
            <person name="Morin E."/>
            <person name="Chen J."/>
            <person name="Kohler A."/>
            <person name="Krizsan K."/>
            <person name="Balestrini R."/>
            <person name="Da Silva C."/>
            <person name="Montanini B."/>
            <person name="Hainaut M."/>
            <person name="Levati E."/>
            <person name="Barry K.W."/>
            <person name="Belfiori B."/>
            <person name="Cichocki N."/>
            <person name="Clum A."/>
            <person name="Dockter R.B."/>
            <person name="Fauchery L."/>
            <person name="Guy J."/>
            <person name="Iotti M."/>
            <person name="Le Tacon F."/>
            <person name="Lindquist E.A."/>
            <person name="Lipzen A."/>
            <person name="Malagnac F."/>
            <person name="Mello A."/>
            <person name="Molinier V."/>
            <person name="Miyauchi S."/>
            <person name="Poulain J."/>
            <person name="Riccioni C."/>
            <person name="Rubini A."/>
            <person name="Sitrit Y."/>
            <person name="Splivallo R."/>
            <person name="Traeger S."/>
            <person name="Wang M."/>
            <person name="Zifcakova L."/>
            <person name="Wipf D."/>
            <person name="Zambonelli A."/>
            <person name="Paolocci F."/>
            <person name="Nowrousian M."/>
            <person name="Ottonello S."/>
            <person name="Baldrian P."/>
            <person name="Spatafora J.W."/>
            <person name="Henrissat B."/>
            <person name="Nagy L.G."/>
            <person name="Aury J.M."/>
            <person name="Wincker P."/>
            <person name="Grigoriev I.V."/>
            <person name="Bonfante P."/>
            <person name="Martin F.M."/>
        </authorList>
    </citation>
    <scope>NUCLEOTIDE SEQUENCE [LARGE SCALE GENOMIC DNA]</scope>
    <source>
        <strain evidence="7 8">CCBAS932</strain>
    </source>
</reference>
<dbReference type="InterPro" id="IPR008217">
    <property type="entry name" value="Ccc1_fam"/>
</dbReference>
<name>A0A3N4KJM9_9PEZI</name>
<comment type="similarity">
    <text evidence="2">Belongs to the CCC1 family.</text>
</comment>
<evidence type="ECO:0000256" key="3">
    <source>
        <dbReference type="ARBA" id="ARBA00022692"/>
    </source>
</evidence>
<dbReference type="AlphaFoldDB" id="A0A3N4KJM9"/>
<dbReference type="FunCoup" id="A0A3N4KJM9">
    <property type="interactions" value="19"/>
</dbReference>
<dbReference type="GO" id="GO:0030026">
    <property type="term" value="P:intracellular manganese ion homeostasis"/>
    <property type="evidence" value="ECO:0007669"/>
    <property type="project" value="InterPro"/>
</dbReference>
<dbReference type="Proteomes" id="UP000277580">
    <property type="component" value="Unassembled WGS sequence"/>
</dbReference>
<evidence type="ECO:0000256" key="5">
    <source>
        <dbReference type="ARBA" id="ARBA00023136"/>
    </source>
</evidence>
<dbReference type="OrthoDB" id="73465at2759"/>
<keyword evidence="4 6" id="KW-1133">Transmembrane helix</keyword>
<proteinExistence type="inferred from homology"/>
<evidence type="ECO:0000313" key="8">
    <source>
        <dbReference type="Proteomes" id="UP000277580"/>
    </source>
</evidence>
<comment type="subcellular location">
    <subcellularLocation>
        <location evidence="1">Endomembrane system</location>
        <topology evidence="1">Multi-pass membrane protein</topology>
    </subcellularLocation>
</comment>
<feature type="transmembrane region" description="Helical" evidence="6">
    <location>
        <begin position="177"/>
        <end position="199"/>
    </location>
</feature>
<keyword evidence="8" id="KW-1185">Reference proteome</keyword>
<dbReference type="Pfam" id="PF01988">
    <property type="entry name" value="VIT1"/>
    <property type="match status" value="1"/>
</dbReference>
<dbReference type="STRING" id="1392247.A0A3N4KJM9"/>
<dbReference type="PANTHER" id="PTHR31851">
    <property type="entry name" value="FE(2+)/MN(2+) TRANSPORTER PCL1"/>
    <property type="match status" value="1"/>
</dbReference>
<feature type="transmembrane region" description="Helical" evidence="6">
    <location>
        <begin position="142"/>
        <end position="165"/>
    </location>
</feature>
<evidence type="ECO:0000313" key="7">
    <source>
        <dbReference type="EMBL" id="RPB10776.1"/>
    </source>
</evidence>
<dbReference type="GO" id="GO:0005384">
    <property type="term" value="F:manganese ion transmembrane transporter activity"/>
    <property type="evidence" value="ECO:0007669"/>
    <property type="project" value="InterPro"/>
</dbReference>
<dbReference type="InParanoid" id="A0A3N4KJM9"/>
<feature type="non-terminal residue" evidence="7">
    <location>
        <position position="1"/>
    </location>
</feature>